<keyword evidence="4 6" id="KW-1133">Transmembrane helix</keyword>
<dbReference type="InterPro" id="IPR050189">
    <property type="entry name" value="MFS_Efflux_Transporters"/>
</dbReference>
<dbReference type="PANTHER" id="PTHR43124:SF3">
    <property type="entry name" value="CHLORAMPHENICOL EFFLUX PUMP RV0191"/>
    <property type="match status" value="1"/>
</dbReference>
<feature type="transmembrane region" description="Helical" evidence="6">
    <location>
        <begin position="252"/>
        <end position="273"/>
    </location>
</feature>
<dbReference type="InterPro" id="IPR011701">
    <property type="entry name" value="MFS"/>
</dbReference>
<feature type="transmembrane region" description="Helical" evidence="6">
    <location>
        <begin position="45"/>
        <end position="64"/>
    </location>
</feature>
<dbReference type="AlphaFoldDB" id="A0A078MV84"/>
<evidence type="ECO:0000259" key="7">
    <source>
        <dbReference type="PROSITE" id="PS50850"/>
    </source>
</evidence>
<sequence>MGGKAGPGLLFILVCAMGAGPVMNYGISAASTLIIADLGISEGRFGLLATGCFLSAALCSLSLGRLSDRISARAQMLIIFGGSALALLLMAVSGSYWWLLAAAVLAGPAQAISNPTTNRIISHRVEPQRRPGWLGIKQSGVQASQLFSSLFFPAAALLAGWRGAAVAAAALLGLLLAYAWRHLPPAADALAAAAGTVREAPAADGRTPDAPGRRFPGAVWLLAAFALFSGAGMQATNVYLPLFAQRELGFPLLLAGATAAAAGVIGVASRVLWGRRMAGGVSAATLLVILALGAVGGAGLLLAAGETGVPALLWTGVALHGATVLGVNVVVMAGVLRLVPGSRVGAASGVVSLGMYSGFALGPLAMGLLLDLSGHFLAGWIFVGSGYLVCLLIGALLHLARRRAARIEAAAASAPAADG</sequence>
<dbReference type="PATRIC" id="fig|1461584.3.peg.2699"/>
<name>A0A078MV84_9MICC</name>
<evidence type="ECO:0000256" key="1">
    <source>
        <dbReference type="ARBA" id="ARBA00004651"/>
    </source>
</evidence>
<feature type="transmembrane region" description="Helical" evidence="6">
    <location>
        <begin position="285"/>
        <end position="305"/>
    </location>
</feature>
<evidence type="ECO:0000256" key="2">
    <source>
        <dbReference type="ARBA" id="ARBA00022475"/>
    </source>
</evidence>
<evidence type="ECO:0000313" key="8">
    <source>
        <dbReference type="EMBL" id="CEA09357.1"/>
    </source>
</evidence>
<evidence type="ECO:0000256" key="4">
    <source>
        <dbReference type="ARBA" id="ARBA00022989"/>
    </source>
</evidence>
<feature type="domain" description="Major facilitator superfamily (MFS) profile" evidence="7">
    <location>
        <begin position="1"/>
        <end position="402"/>
    </location>
</feature>
<dbReference type="SUPFAM" id="SSF103473">
    <property type="entry name" value="MFS general substrate transporter"/>
    <property type="match status" value="1"/>
</dbReference>
<keyword evidence="2" id="KW-1003">Cell membrane</keyword>
<reference evidence="8" key="1">
    <citation type="submission" date="2014-07" db="EMBL/GenBank/DDBJ databases">
        <authorList>
            <person name="Urmite Genomes Urmite Genomes"/>
        </authorList>
    </citation>
    <scope>NUCLEOTIDE SEQUENCE</scope>
    <source>
        <strain evidence="8">11W110_air</strain>
    </source>
</reference>
<feature type="transmembrane region" description="Helical" evidence="6">
    <location>
        <begin position="76"/>
        <end position="99"/>
    </location>
</feature>
<proteinExistence type="predicted"/>
<feature type="transmembrane region" description="Helical" evidence="6">
    <location>
        <begin position="376"/>
        <end position="397"/>
    </location>
</feature>
<comment type="subcellular location">
    <subcellularLocation>
        <location evidence="1">Cell membrane</location>
        <topology evidence="1">Multi-pass membrane protein</topology>
    </subcellularLocation>
</comment>
<accession>A0A078MV84</accession>
<gene>
    <name evidence="8" type="primary">exuT</name>
    <name evidence="8" type="ORF">BN1051_02726</name>
</gene>
<dbReference type="InterPro" id="IPR020846">
    <property type="entry name" value="MFS_dom"/>
</dbReference>
<feature type="transmembrane region" description="Helical" evidence="6">
    <location>
        <begin position="311"/>
        <end position="338"/>
    </location>
</feature>
<dbReference type="EMBL" id="LN483072">
    <property type="protein sequence ID" value="CEA09357.1"/>
    <property type="molecule type" value="Genomic_DNA"/>
</dbReference>
<dbReference type="PANTHER" id="PTHR43124">
    <property type="entry name" value="PURINE EFFLUX PUMP PBUE"/>
    <property type="match status" value="1"/>
</dbReference>
<dbReference type="Gene3D" id="1.20.1250.20">
    <property type="entry name" value="MFS general substrate transporter like domains"/>
    <property type="match status" value="2"/>
</dbReference>
<keyword evidence="3 6" id="KW-0812">Transmembrane</keyword>
<dbReference type="InterPro" id="IPR036259">
    <property type="entry name" value="MFS_trans_sf"/>
</dbReference>
<protein>
    <submittedName>
        <fullName evidence="8">Hexuronate transporter</fullName>
    </submittedName>
</protein>
<feature type="transmembrane region" description="Helical" evidence="6">
    <location>
        <begin position="159"/>
        <end position="180"/>
    </location>
</feature>
<evidence type="ECO:0000256" key="5">
    <source>
        <dbReference type="ARBA" id="ARBA00023136"/>
    </source>
</evidence>
<keyword evidence="5 6" id="KW-0472">Membrane</keyword>
<dbReference type="GO" id="GO:0022857">
    <property type="term" value="F:transmembrane transporter activity"/>
    <property type="evidence" value="ECO:0007669"/>
    <property type="project" value="InterPro"/>
</dbReference>
<evidence type="ECO:0000256" key="6">
    <source>
        <dbReference type="SAM" id="Phobius"/>
    </source>
</evidence>
<organism evidence="8">
    <name type="scientific">Arthrobacter saudimassiliensis</name>
    <dbReference type="NCBI Taxonomy" id="1461584"/>
    <lineage>
        <taxon>Bacteria</taxon>
        <taxon>Bacillati</taxon>
        <taxon>Actinomycetota</taxon>
        <taxon>Actinomycetes</taxon>
        <taxon>Micrococcales</taxon>
        <taxon>Micrococcaceae</taxon>
        <taxon>Arthrobacter</taxon>
    </lineage>
</organism>
<dbReference type="PROSITE" id="PS50850">
    <property type="entry name" value="MFS"/>
    <property type="match status" value="1"/>
</dbReference>
<dbReference type="GO" id="GO:0005886">
    <property type="term" value="C:plasma membrane"/>
    <property type="evidence" value="ECO:0007669"/>
    <property type="project" value="UniProtKB-SubCell"/>
</dbReference>
<evidence type="ECO:0000256" key="3">
    <source>
        <dbReference type="ARBA" id="ARBA00022692"/>
    </source>
</evidence>
<feature type="transmembrane region" description="Helical" evidence="6">
    <location>
        <begin position="218"/>
        <end position="240"/>
    </location>
</feature>
<feature type="transmembrane region" description="Helical" evidence="6">
    <location>
        <begin position="350"/>
        <end position="370"/>
    </location>
</feature>
<dbReference type="Pfam" id="PF07690">
    <property type="entry name" value="MFS_1"/>
    <property type="match status" value="1"/>
</dbReference>